<feature type="non-terminal residue" evidence="3">
    <location>
        <position position="550"/>
    </location>
</feature>
<dbReference type="AlphaFoldDB" id="A0ABD1CEN2"/>
<protein>
    <submittedName>
        <fullName evidence="3">Uncharacterized protein</fullName>
    </submittedName>
</protein>
<evidence type="ECO:0000313" key="4">
    <source>
        <dbReference type="Proteomes" id="UP001562425"/>
    </source>
</evidence>
<evidence type="ECO:0000256" key="1">
    <source>
        <dbReference type="SAM" id="MobiDB-lite"/>
    </source>
</evidence>
<keyword evidence="4" id="KW-1185">Reference proteome</keyword>
<dbReference type="EMBL" id="JBEHCU010013018">
    <property type="protein sequence ID" value="KAL1374819.1"/>
    <property type="molecule type" value="Genomic_DNA"/>
</dbReference>
<dbReference type="Proteomes" id="UP001562425">
    <property type="component" value="Unassembled WGS sequence"/>
</dbReference>
<name>A0ABD1CEN2_CULPP</name>
<proteinExistence type="predicted"/>
<feature type="region of interest" description="Disordered" evidence="1">
    <location>
        <begin position="121"/>
        <end position="140"/>
    </location>
</feature>
<accession>A0ABD1CEN2</accession>
<reference evidence="3 4" key="1">
    <citation type="submission" date="2024-05" db="EMBL/GenBank/DDBJ databases">
        <title>Culex pipiens pipiens assembly and annotation.</title>
        <authorList>
            <person name="Alout H."/>
            <person name="Durand T."/>
        </authorList>
    </citation>
    <scope>NUCLEOTIDE SEQUENCE [LARGE SCALE GENOMIC DNA]</scope>
    <source>
        <strain evidence="3">HA-2024</strain>
        <tissue evidence="3">Whole body</tissue>
    </source>
</reference>
<feature type="signal peptide" evidence="2">
    <location>
        <begin position="1"/>
        <end position="18"/>
    </location>
</feature>
<keyword evidence="2" id="KW-0732">Signal</keyword>
<evidence type="ECO:0000256" key="2">
    <source>
        <dbReference type="SAM" id="SignalP"/>
    </source>
</evidence>
<gene>
    <name evidence="3" type="ORF">pipiens_020400</name>
</gene>
<comment type="caution">
    <text evidence="3">The sequence shown here is derived from an EMBL/GenBank/DDBJ whole genome shotgun (WGS) entry which is preliminary data.</text>
</comment>
<feature type="chain" id="PRO_5044760829" evidence="2">
    <location>
        <begin position="19"/>
        <end position="550"/>
    </location>
</feature>
<sequence>MAFVLFFVLFVIVNQSEADKRLSRLEIARSFSNETTIESSLGRGTLLTTPFSAPEAIGEASAEARKQRRSRRLGNIGNVPDPVELNDNLVLFPSSYLKPPRPGSMQQFAEDRSLKETVRDKPRPFGYVAGGENPIGFRKPNRTLEDSELGQSLKHYGLTNNIQDVLKQLSSSREQRYKLFPQQQQQPSEFSNPAYRNHRVKFTGIYRHPRKNGDITTLFGAASRQHELQLTKPQVINSQLAVPNNLMPDSLYNFRPSHPSDVNLLASEQFRFAPENDPNQVDNLPKGMPFSIMLDILPMAPGASSNRFKRPTKRKPSGHNYSNVNFPSYFNNRNFAQVKHALYNNHQHSEPNTYYRSSTTNNYQRQLQNFFPTMKPGKLMVHLNLYPKQPEADRKFELEKSSLNINHLQLNFGEHLPDPERHKAVEPTQSSVRNYLDMISRSAEEYITSTTTTTEIPLFVSSFQSPTASSYPDHPKNITFPNEHVAMGRYPPYGRQVKRRLQYPHHLHQLQEINWELEPRGAAAEELSPVDEDAGPERLDVVRFDEGDAI</sequence>
<organism evidence="3 4">
    <name type="scientific">Culex pipiens pipiens</name>
    <name type="common">Northern house mosquito</name>
    <dbReference type="NCBI Taxonomy" id="38569"/>
    <lineage>
        <taxon>Eukaryota</taxon>
        <taxon>Metazoa</taxon>
        <taxon>Ecdysozoa</taxon>
        <taxon>Arthropoda</taxon>
        <taxon>Hexapoda</taxon>
        <taxon>Insecta</taxon>
        <taxon>Pterygota</taxon>
        <taxon>Neoptera</taxon>
        <taxon>Endopterygota</taxon>
        <taxon>Diptera</taxon>
        <taxon>Nematocera</taxon>
        <taxon>Culicoidea</taxon>
        <taxon>Culicidae</taxon>
        <taxon>Culicinae</taxon>
        <taxon>Culicini</taxon>
        <taxon>Culex</taxon>
        <taxon>Culex</taxon>
    </lineage>
</organism>
<evidence type="ECO:0000313" key="3">
    <source>
        <dbReference type="EMBL" id="KAL1374819.1"/>
    </source>
</evidence>